<gene>
    <name evidence="2" type="ORF">IFR04_010243</name>
</gene>
<dbReference type="OrthoDB" id="2922289at2759"/>
<protein>
    <submittedName>
        <fullName evidence="2">Uncharacterized protein</fullName>
    </submittedName>
</protein>
<dbReference type="Proteomes" id="UP000664132">
    <property type="component" value="Unassembled WGS sequence"/>
</dbReference>
<proteinExistence type="predicted"/>
<dbReference type="AlphaFoldDB" id="A0A8H7TCI8"/>
<feature type="compositionally biased region" description="Polar residues" evidence="1">
    <location>
        <begin position="100"/>
        <end position="112"/>
    </location>
</feature>
<evidence type="ECO:0000313" key="3">
    <source>
        <dbReference type="Proteomes" id="UP000664132"/>
    </source>
</evidence>
<evidence type="ECO:0000313" key="2">
    <source>
        <dbReference type="EMBL" id="KAG4416600.1"/>
    </source>
</evidence>
<name>A0A8H7TCI8_9HELO</name>
<comment type="caution">
    <text evidence="2">The sequence shown here is derived from an EMBL/GenBank/DDBJ whole genome shotgun (WGS) entry which is preliminary data.</text>
</comment>
<keyword evidence="3" id="KW-1185">Reference proteome</keyword>
<dbReference type="EMBL" id="JAFJYH010000180">
    <property type="protein sequence ID" value="KAG4416600.1"/>
    <property type="molecule type" value="Genomic_DNA"/>
</dbReference>
<feature type="region of interest" description="Disordered" evidence="1">
    <location>
        <begin position="95"/>
        <end position="114"/>
    </location>
</feature>
<organism evidence="2 3">
    <name type="scientific">Cadophora malorum</name>
    <dbReference type="NCBI Taxonomy" id="108018"/>
    <lineage>
        <taxon>Eukaryota</taxon>
        <taxon>Fungi</taxon>
        <taxon>Dikarya</taxon>
        <taxon>Ascomycota</taxon>
        <taxon>Pezizomycotina</taxon>
        <taxon>Leotiomycetes</taxon>
        <taxon>Helotiales</taxon>
        <taxon>Ploettnerulaceae</taxon>
        <taxon>Cadophora</taxon>
    </lineage>
</organism>
<accession>A0A8H7TCI8</accession>
<sequence length="161" mass="18253">MPTQMSDRAGVEAALSGYYRGKCKCDQHKSGGTAKPCCNTWETISSRWKKNSKDKRATILWEAMPDLAQNQWVVPRLLKARGEVQWRLEKHNKRRDSCGMATSSKTRLSTGASPIYPPTDPVKYPPSFVFAFMNEYLTTAPKDGKARMDKRSHAHYHSMPS</sequence>
<evidence type="ECO:0000256" key="1">
    <source>
        <dbReference type="SAM" id="MobiDB-lite"/>
    </source>
</evidence>
<reference evidence="2" key="1">
    <citation type="submission" date="2021-02" db="EMBL/GenBank/DDBJ databases">
        <title>Genome sequence Cadophora malorum strain M34.</title>
        <authorList>
            <person name="Stefanovic E."/>
            <person name="Vu D."/>
            <person name="Scully C."/>
            <person name="Dijksterhuis J."/>
            <person name="Roader J."/>
            <person name="Houbraken J."/>
        </authorList>
    </citation>
    <scope>NUCLEOTIDE SEQUENCE</scope>
    <source>
        <strain evidence="2">M34</strain>
    </source>
</reference>